<dbReference type="GO" id="GO:0003700">
    <property type="term" value="F:DNA-binding transcription factor activity"/>
    <property type="evidence" value="ECO:0007669"/>
    <property type="project" value="InterPro"/>
</dbReference>
<dbReference type="PRINTS" id="PR00032">
    <property type="entry name" value="HTHARAC"/>
</dbReference>
<keyword evidence="6" id="KW-1185">Reference proteome</keyword>
<feature type="domain" description="HTH araC/xylS-type" evidence="4">
    <location>
        <begin position="174"/>
        <end position="272"/>
    </location>
</feature>
<sequence>MITYMCKNNHFQELQLLHYGTEACAPGHHFGPAMRDYYKIHYILDGKGTFEVGGKKVELRKGQGFLIVPHSVVHYEADQNDPWEYSWVAFQGSTCPSLLQQSCLSEHHPIFELGNDDDEIRSCLHRMISSRNTHKGWEISMTGLLFQFFSILIDRASEDRPIPFQDYTKETYVTQVMDFIEINYANTITVQSIASHVGLQRSYLCSLFKDKMGTSIQSYLVNYRMRRAAELTLDPALTIGDISRSVGYADQLLFSKMFKKVMGEAPTYYRKHKTAPSHLCS</sequence>
<dbReference type="SMART" id="SM00342">
    <property type="entry name" value="HTH_ARAC"/>
    <property type="match status" value="1"/>
</dbReference>
<evidence type="ECO:0000256" key="3">
    <source>
        <dbReference type="ARBA" id="ARBA00023163"/>
    </source>
</evidence>
<dbReference type="Gene3D" id="1.10.10.60">
    <property type="entry name" value="Homeodomain-like"/>
    <property type="match status" value="2"/>
</dbReference>
<evidence type="ECO:0000313" key="6">
    <source>
        <dbReference type="Proteomes" id="UP000037688"/>
    </source>
</evidence>
<dbReference type="InterPro" id="IPR020449">
    <property type="entry name" value="Tscrpt_reg_AraC-type_HTH"/>
</dbReference>
<organism evidence="5 6">
    <name type="scientific">Paenibacillus xylanivorans</name>
    <dbReference type="NCBI Taxonomy" id="1705561"/>
    <lineage>
        <taxon>Bacteria</taxon>
        <taxon>Bacillati</taxon>
        <taxon>Bacillota</taxon>
        <taxon>Bacilli</taxon>
        <taxon>Bacillales</taxon>
        <taxon>Paenibacillaceae</taxon>
        <taxon>Paenibacillus</taxon>
    </lineage>
</organism>
<protein>
    <recommendedName>
        <fullName evidence="4">HTH araC/xylS-type domain-containing protein</fullName>
    </recommendedName>
</protein>
<gene>
    <name evidence="5" type="ORF">AMS66_17880</name>
</gene>
<name>A0A0M9BM31_9BACL</name>
<dbReference type="PANTHER" id="PTHR43280">
    <property type="entry name" value="ARAC-FAMILY TRANSCRIPTIONAL REGULATOR"/>
    <property type="match status" value="1"/>
</dbReference>
<dbReference type="PATRIC" id="fig|1705561.3.peg.3683"/>
<keyword evidence="1" id="KW-0805">Transcription regulation</keyword>
<dbReference type="GO" id="GO:0043565">
    <property type="term" value="F:sequence-specific DNA binding"/>
    <property type="evidence" value="ECO:0007669"/>
    <property type="project" value="InterPro"/>
</dbReference>
<dbReference type="InterPro" id="IPR003313">
    <property type="entry name" value="AraC-bd"/>
</dbReference>
<dbReference type="Gene3D" id="2.60.120.280">
    <property type="entry name" value="Regulatory protein AraC"/>
    <property type="match status" value="1"/>
</dbReference>
<dbReference type="AlphaFoldDB" id="A0A0M9BM31"/>
<dbReference type="InterPro" id="IPR009057">
    <property type="entry name" value="Homeodomain-like_sf"/>
</dbReference>
<dbReference type="SUPFAM" id="SSF51215">
    <property type="entry name" value="Regulatory protein AraC"/>
    <property type="match status" value="1"/>
</dbReference>
<accession>A0A0M9BM31</accession>
<dbReference type="PANTHER" id="PTHR43280:SF2">
    <property type="entry name" value="HTH-TYPE TRANSCRIPTIONAL REGULATOR EXSA"/>
    <property type="match status" value="1"/>
</dbReference>
<dbReference type="Pfam" id="PF12833">
    <property type="entry name" value="HTH_18"/>
    <property type="match status" value="1"/>
</dbReference>
<reference evidence="5 6" key="1">
    <citation type="submission" date="2015-08" db="EMBL/GenBank/DDBJ databases">
        <title>Draft genome sequence of cellulolytic and xylanolytic Paenibacillus sp. A59, isolated from a decaying forest soil from Patagonia, Argentina.</title>
        <authorList>
            <person name="Ghio S."/>
            <person name="Caceres A.M."/>
            <person name="Talia P."/>
            <person name="Grasso D."/>
            <person name="Campos E."/>
        </authorList>
    </citation>
    <scope>NUCLEOTIDE SEQUENCE [LARGE SCALE GENOMIC DNA]</scope>
    <source>
        <strain evidence="5 6">A59</strain>
    </source>
</reference>
<dbReference type="SUPFAM" id="SSF46689">
    <property type="entry name" value="Homeodomain-like"/>
    <property type="match status" value="2"/>
</dbReference>
<dbReference type="Proteomes" id="UP000037688">
    <property type="component" value="Unassembled WGS sequence"/>
</dbReference>
<keyword evidence="3" id="KW-0804">Transcription</keyword>
<keyword evidence="2" id="KW-0238">DNA-binding</keyword>
<evidence type="ECO:0000259" key="4">
    <source>
        <dbReference type="PROSITE" id="PS01124"/>
    </source>
</evidence>
<dbReference type="CDD" id="cd06986">
    <property type="entry name" value="cupin_MmsR-like_N"/>
    <property type="match status" value="1"/>
</dbReference>
<comment type="caution">
    <text evidence="5">The sequence shown here is derived from an EMBL/GenBank/DDBJ whole genome shotgun (WGS) entry which is preliminary data.</text>
</comment>
<dbReference type="PROSITE" id="PS01124">
    <property type="entry name" value="HTH_ARAC_FAMILY_2"/>
    <property type="match status" value="1"/>
</dbReference>
<evidence type="ECO:0000256" key="1">
    <source>
        <dbReference type="ARBA" id="ARBA00023015"/>
    </source>
</evidence>
<dbReference type="Pfam" id="PF02311">
    <property type="entry name" value="AraC_binding"/>
    <property type="match status" value="1"/>
</dbReference>
<evidence type="ECO:0000256" key="2">
    <source>
        <dbReference type="ARBA" id="ARBA00023125"/>
    </source>
</evidence>
<dbReference type="InterPro" id="IPR018060">
    <property type="entry name" value="HTH_AraC"/>
</dbReference>
<proteinExistence type="predicted"/>
<dbReference type="InterPro" id="IPR037923">
    <property type="entry name" value="HTH-like"/>
</dbReference>
<dbReference type="OrthoDB" id="9813413at2"/>
<dbReference type="EMBL" id="LITU01000065">
    <property type="protein sequence ID" value="KOY15110.1"/>
    <property type="molecule type" value="Genomic_DNA"/>
</dbReference>
<evidence type="ECO:0000313" key="5">
    <source>
        <dbReference type="EMBL" id="KOY15110.1"/>
    </source>
</evidence>